<evidence type="ECO:0000313" key="7">
    <source>
        <dbReference type="Proteomes" id="UP000298781"/>
    </source>
</evidence>
<dbReference type="OrthoDB" id="9794568at2"/>
<dbReference type="PANTHER" id="PTHR42988">
    <property type="entry name" value="PHOSPHOHYDROLASE"/>
    <property type="match status" value="1"/>
</dbReference>
<dbReference type="InterPro" id="IPR004843">
    <property type="entry name" value="Calcineurin-like_PHP"/>
</dbReference>
<dbReference type="Proteomes" id="UP000298781">
    <property type="component" value="Chromosome"/>
</dbReference>
<dbReference type="PANTHER" id="PTHR42988:SF2">
    <property type="entry name" value="CYCLIC NUCLEOTIDE PHOSPHODIESTERASE CBUA0032-RELATED"/>
    <property type="match status" value="1"/>
</dbReference>
<dbReference type="Gene3D" id="3.60.21.10">
    <property type="match status" value="1"/>
</dbReference>
<dbReference type="InterPro" id="IPR029052">
    <property type="entry name" value="Metallo-depent_PP-like"/>
</dbReference>
<dbReference type="Pfam" id="PF00149">
    <property type="entry name" value="Metallophos"/>
    <property type="match status" value="1"/>
</dbReference>
<sequence>MPDAAGSAQPPSPAKKIRDNKRIAGFPLPWPGKTLYSGAMFRLAHLSDLHIGPLPEPGWRELAGKRLTGYLNWRRGRAEHHRMAVLDRVLADIAGVRPDHVAVTGDLINLGLAGEYGPALSLLERIGPPDRVSVVPGNHDAYIRATLPAIVGHWAPWFAGDHEPPPPGLDEAFPFVRRRGRVALIGVNSGVPKPPFLATGTLGQRQLAALGETLDALRQEGLARVLLIHHPPFPIGWHKQLTDHTGLAAILSRSGAELVLHGHTHVGSVRQFDGAGGPIPVHGVASASAADDGTSEPAGWNLVSIDGAPGAWQVMVETRRPAA</sequence>
<feature type="domain" description="Calcineurin-like phosphoesterase" evidence="5">
    <location>
        <begin position="41"/>
        <end position="266"/>
    </location>
</feature>
<keyword evidence="7" id="KW-1185">Reference proteome</keyword>
<comment type="similarity">
    <text evidence="4">Belongs to the cyclic nucleotide phosphodiesterase class-III family.</text>
</comment>
<dbReference type="KEGG" id="pstg:E8M01_04120"/>
<reference evidence="6 7" key="1">
    <citation type="submission" date="2019-04" db="EMBL/GenBank/DDBJ databases">
        <title>Phreatobacter aquaticus sp. nov.</title>
        <authorList>
            <person name="Choi A."/>
        </authorList>
    </citation>
    <scope>NUCLEOTIDE SEQUENCE [LARGE SCALE GENOMIC DNA]</scope>
    <source>
        <strain evidence="6 7">KCTC 52518</strain>
    </source>
</reference>
<protein>
    <submittedName>
        <fullName evidence="6">Metallophosphoesterase</fullName>
    </submittedName>
</protein>
<evidence type="ECO:0000313" key="6">
    <source>
        <dbReference type="EMBL" id="QCI63492.1"/>
    </source>
</evidence>
<organism evidence="6 7">
    <name type="scientific">Phreatobacter stygius</name>
    <dbReference type="NCBI Taxonomy" id="1940610"/>
    <lineage>
        <taxon>Bacteria</taxon>
        <taxon>Pseudomonadati</taxon>
        <taxon>Pseudomonadota</taxon>
        <taxon>Alphaproteobacteria</taxon>
        <taxon>Hyphomicrobiales</taxon>
        <taxon>Phreatobacteraceae</taxon>
        <taxon>Phreatobacter</taxon>
    </lineage>
</organism>
<evidence type="ECO:0000256" key="2">
    <source>
        <dbReference type="ARBA" id="ARBA00022801"/>
    </source>
</evidence>
<keyword evidence="2" id="KW-0378">Hydrolase</keyword>
<dbReference type="AlphaFoldDB" id="A0A4D7B5G3"/>
<dbReference type="GO" id="GO:0016787">
    <property type="term" value="F:hydrolase activity"/>
    <property type="evidence" value="ECO:0007669"/>
    <property type="project" value="UniProtKB-KW"/>
</dbReference>
<evidence type="ECO:0000256" key="4">
    <source>
        <dbReference type="ARBA" id="ARBA00025742"/>
    </source>
</evidence>
<accession>A0A4D7B5G3</accession>
<dbReference type="SUPFAM" id="SSF56300">
    <property type="entry name" value="Metallo-dependent phosphatases"/>
    <property type="match status" value="1"/>
</dbReference>
<proteinExistence type="inferred from homology"/>
<dbReference type="InterPro" id="IPR050884">
    <property type="entry name" value="CNP_phosphodiesterase-III"/>
</dbReference>
<dbReference type="CDD" id="cd00838">
    <property type="entry name" value="MPP_superfamily"/>
    <property type="match status" value="1"/>
</dbReference>
<gene>
    <name evidence="6" type="ORF">E8M01_04120</name>
</gene>
<evidence type="ECO:0000256" key="3">
    <source>
        <dbReference type="ARBA" id="ARBA00023004"/>
    </source>
</evidence>
<evidence type="ECO:0000259" key="5">
    <source>
        <dbReference type="Pfam" id="PF00149"/>
    </source>
</evidence>
<name>A0A4D7B5G3_9HYPH</name>
<dbReference type="GO" id="GO:0046872">
    <property type="term" value="F:metal ion binding"/>
    <property type="evidence" value="ECO:0007669"/>
    <property type="project" value="UniProtKB-KW"/>
</dbReference>
<keyword evidence="1" id="KW-0479">Metal-binding</keyword>
<keyword evidence="3" id="KW-0408">Iron</keyword>
<dbReference type="EMBL" id="CP039690">
    <property type="protein sequence ID" value="QCI63492.1"/>
    <property type="molecule type" value="Genomic_DNA"/>
</dbReference>
<evidence type="ECO:0000256" key="1">
    <source>
        <dbReference type="ARBA" id="ARBA00022723"/>
    </source>
</evidence>